<dbReference type="WBParaSite" id="HNAJ_0000863401-mRNA-1">
    <property type="protein sequence ID" value="HNAJ_0000863401-mRNA-1"/>
    <property type="gene ID" value="HNAJ_0000863401"/>
</dbReference>
<proteinExistence type="inferred from homology"/>
<dbReference type="InterPro" id="IPR000719">
    <property type="entry name" value="Prot_kinase_dom"/>
</dbReference>
<dbReference type="GO" id="GO:0004674">
    <property type="term" value="F:protein serine/threonine kinase activity"/>
    <property type="evidence" value="ECO:0007669"/>
    <property type="project" value="UniProtKB-KW"/>
</dbReference>
<dbReference type="OrthoDB" id="5800476at2759"/>
<dbReference type="PROSITE" id="PS00108">
    <property type="entry name" value="PROTEIN_KINASE_ST"/>
    <property type="match status" value="1"/>
</dbReference>
<dbReference type="SMART" id="SM00220">
    <property type="entry name" value="S_TKc"/>
    <property type="match status" value="1"/>
</dbReference>
<comment type="similarity">
    <text evidence="5">Belongs to the protein kinase superfamily.</text>
</comment>
<evidence type="ECO:0000256" key="3">
    <source>
        <dbReference type="ARBA" id="ARBA00022840"/>
    </source>
</evidence>
<dbReference type="InterPro" id="IPR011009">
    <property type="entry name" value="Kinase-like_dom_sf"/>
</dbReference>
<dbReference type="PANTHER" id="PTHR11909">
    <property type="entry name" value="CASEIN KINASE-RELATED"/>
    <property type="match status" value="1"/>
</dbReference>
<feature type="binding site" evidence="4">
    <location>
        <position position="46"/>
    </location>
    <ligand>
        <name>ATP</name>
        <dbReference type="ChEBI" id="CHEBI:30616"/>
    </ligand>
</feature>
<dbReference type="EMBL" id="UZAE01012343">
    <property type="protein sequence ID" value="VDO04662.1"/>
    <property type="molecule type" value="Genomic_DNA"/>
</dbReference>
<evidence type="ECO:0000313" key="8">
    <source>
        <dbReference type="Proteomes" id="UP000278807"/>
    </source>
</evidence>
<dbReference type="EC" id="2.7.11.1" evidence="1"/>
<organism evidence="9">
    <name type="scientific">Rodentolepis nana</name>
    <name type="common">Dwarf tapeworm</name>
    <name type="synonym">Hymenolepis nana</name>
    <dbReference type="NCBI Taxonomy" id="102285"/>
    <lineage>
        <taxon>Eukaryota</taxon>
        <taxon>Metazoa</taxon>
        <taxon>Spiralia</taxon>
        <taxon>Lophotrochozoa</taxon>
        <taxon>Platyhelminthes</taxon>
        <taxon>Cestoda</taxon>
        <taxon>Eucestoda</taxon>
        <taxon>Cyclophyllidea</taxon>
        <taxon>Hymenolepididae</taxon>
        <taxon>Rodentolepis</taxon>
    </lineage>
</organism>
<dbReference type="Pfam" id="PF00069">
    <property type="entry name" value="Pkinase"/>
    <property type="match status" value="1"/>
</dbReference>
<protein>
    <recommendedName>
        <fullName evidence="1">non-specific serine/threonine protein kinase</fullName>
        <ecNumber evidence="1">2.7.11.1</ecNumber>
    </recommendedName>
</protein>
<keyword evidence="2 4" id="KW-0547">Nucleotide-binding</keyword>
<evidence type="ECO:0000259" key="6">
    <source>
        <dbReference type="PROSITE" id="PS50011"/>
    </source>
</evidence>
<dbReference type="FunFam" id="1.10.510.10:FF:000596">
    <property type="entry name" value="CK1 family protein kinase"/>
    <property type="match status" value="1"/>
</dbReference>
<evidence type="ECO:0000256" key="2">
    <source>
        <dbReference type="ARBA" id="ARBA00022741"/>
    </source>
</evidence>
<sequence>MSNSVQGKLTGTVIGKYKLSTQIGSGSFGTIYLGRNTKTDEEVAIKVESSQIKHPQLFFEAKLYKILSGGDGIPRVRYFERTSEYSYLVMDLLGPSLQDLYMYCSKHFSLKTVLMLAFQMIFRIECIHSRSFLHRDIKPDNFLMGVGRNTYKVYMVDFGLAKKYQCPRTKEHIPYRDGKNLTGTARYASVNTHIGIEQSRRDDLEALGYVLMYFLRGGLPWEGLRANTKRQKYEKIKEKKIATPPDLLCKGFPDEFAVYLNYCQNLGFDETPDYTYLRQLFLNLFAERKFAMDYVYDWSRRTISSF</sequence>
<dbReference type="SUPFAM" id="SSF56112">
    <property type="entry name" value="Protein kinase-like (PK-like)"/>
    <property type="match status" value="1"/>
</dbReference>
<dbReference type="GO" id="GO:0005524">
    <property type="term" value="F:ATP binding"/>
    <property type="evidence" value="ECO:0007669"/>
    <property type="project" value="UniProtKB-UniRule"/>
</dbReference>
<evidence type="ECO:0000256" key="1">
    <source>
        <dbReference type="ARBA" id="ARBA00012513"/>
    </source>
</evidence>
<dbReference type="PROSITE" id="PS00107">
    <property type="entry name" value="PROTEIN_KINASE_ATP"/>
    <property type="match status" value="1"/>
</dbReference>
<accession>A0A0R3TMS0</accession>
<name>A0A0R3TMS0_RODNA</name>
<keyword evidence="5" id="KW-0723">Serine/threonine-protein kinase</keyword>
<dbReference type="Proteomes" id="UP000278807">
    <property type="component" value="Unassembled WGS sequence"/>
</dbReference>
<dbReference type="AlphaFoldDB" id="A0A0R3TMS0"/>
<evidence type="ECO:0000256" key="5">
    <source>
        <dbReference type="RuleBase" id="RU000304"/>
    </source>
</evidence>
<dbReference type="InterPro" id="IPR008271">
    <property type="entry name" value="Ser/Thr_kinase_AS"/>
</dbReference>
<dbReference type="InterPro" id="IPR050235">
    <property type="entry name" value="CK1_Ser-Thr_kinase"/>
</dbReference>
<reference evidence="7 8" key="2">
    <citation type="submission" date="2018-11" db="EMBL/GenBank/DDBJ databases">
        <authorList>
            <consortium name="Pathogen Informatics"/>
        </authorList>
    </citation>
    <scope>NUCLEOTIDE SEQUENCE [LARGE SCALE GENOMIC DNA]</scope>
</reference>
<dbReference type="Gene3D" id="1.10.510.10">
    <property type="entry name" value="Transferase(Phosphotransferase) domain 1"/>
    <property type="match status" value="1"/>
</dbReference>
<evidence type="ECO:0000256" key="4">
    <source>
        <dbReference type="PROSITE-ProRule" id="PRU10141"/>
    </source>
</evidence>
<reference evidence="9" key="1">
    <citation type="submission" date="2017-02" db="UniProtKB">
        <authorList>
            <consortium name="WormBaseParasite"/>
        </authorList>
    </citation>
    <scope>IDENTIFICATION</scope>
</reference>
<feature type="domain" description="Protein kinase" evidence="6">
    <location>
        <begin position="17"/>
        <end position="282"/>
    </location>
</feature>
<dbReference type="STRING" id="102285.A0A0R3TMS0"/>
<gene>
    <name evidence="7" type="ORF">HNAJ_LOCUS8630</name>
</gene>
<dbReference type="InterPro" id="IPR017441">
    <property type="entry name" value="Protein_kinase_ATP_BS"/>
</dbReference>
<keyword evidence="8" id="KW-1185">Reference proteome</keyword>
<evidence type="ECO:0000313" key="7">
    <source>
        <dbReference type="EMBL" id="VDO04662.1"/>
    </source>
</evidence>
<evidence type="ECO:0000313" key="9">
    <source>
        <dbReference type="WBParaSite" id="HNAJ_0000863401-mRNA-1"/>
    </source>
</evidence>
<keyword evidence="5" id="KW-0808">Transferase</keyword>
<dbReference type="PROSITE" id="PS50011">
    <property type="entry name" value="PROTEIN_KINASE_DOM"/>
    <property type="match status" value="1"/>
</dbReference>
<keyword evidence="3 4" id="KW-0067">ATP-binding</keyword>
<keyword evidence="5" id="KW-0418">Kinase</keyword>